<gene>
    <name evidence="2" type="ORF">X975_09376</name>
</gene>
<accession>A0A087UDC3</accession>
<dbReference type="EMBL" id="KK119316">
    <property type="protein sequence ID" value="KFM75362.1"/>
    <property type="molecule type" value="Genomic_DNA"/>
</dbReference>
<keyword evidence="1" id="KW-0732">Signal</keyword>
<proteinExistence type="predicted"/>
<dbReference type="Proteomes" id="UP000054359">
    <property type="component" value="Unassembled WGS sequence"/>
</dbReference>
<organism evidence="2 3">
    <name type="scientific">Stegodyphus mimosarum</name>
    <name type="common">African social velvet spider</name>
    <dbReference type="NCBI Taxonomy" id="407821"/>
    <lineage>
        <taxon>Eukaryota</taxon>
        <taxon>Metazoa</taxon>
        <taxon>Ecdysozoa</taxon>
        <taxon>Arthropoda</taxon>
        <taxon>Chelicerata</taxon>
        <taxon>Arachnida</taxon>
        <taxon>Araneae</taxon>
        <taxon>Araneomorphae</taxon>
        <taxon>Entelegynae</taxon>
        <taxon>Eresoidea</taxon>
        <taxon>Eresidae</taxon>
        <taxon>Stegodyphus</taxon>
    </lineage>
</organism>
<feature type="non-terminal residue" evidence="2">
    <location>
        <position position="75"/>
    </location>
</feature>
<protein>
    <submittedName>
        <fullName evidence="2">Uncharacterized protein</fullName>
    </submittedName>
</protein>
<dbReference type="AlphaFoldDB" id="A0A087UDC3"/>
<name>A0A087UDC3_STEMI</name>
<evidence type="ECO:0000256" key="1">
    <source>
        <dbReference type="SAM" id="SignalP"/>
    </source>
</evidence>
<dbReference type="OrthoDB" id="6414878at2759"/>
<evidence type="ECO:0000313" key="3">
    <source>
        <dbReference type="Proteomes" id="UP000054359"/>
    </source>
</evidence>
<feature type="chain" id="PRO_5001830403" evidence="1">
    <location>
        <begin position="24"/>
        <end position="75"/>
    </location>
</feature>
<sequence>FYEFLATLALTLCLSITFHLLFEAPFLNLEEVWFPKNGRKDQKKPLENGATIVPVAKMEKGLSSASTTDVFSVRL</sequence>
<feature type="signal peptide" evidence="1">
    <location>
        <begin position="1"/>
        <end position="23"/>
    </location>
</feature>
<evidence type="ECO:0000313" key="2">
    <source>
        <dbReference type="EMBL" id="KFM75362.1"/>
    </source>
</evidence>
<feature type="non-terminal residue" evidence="2">
    <location>
        <position position="1"/>
    </location>
</feature>
<keyword evidence="3" id="KW-1185">Reference proteome</keyword>
<reference evidence="2 3" key="1">
    <citation type="submission" date="2013-11" db="EMBL/GenBank/DDBJ databases">
        <title>Genome sequencing of Stegodyphus mimosarum.</title>
        <authorList>
            <person name="Bechsgaard J."/>
        </authorList>
    </citation>
    <scope>NUCLEOTIDE SEQUENCE [LARGE SCALE GENOMIC DNA]</scope>
</reference>